<keyword evidence="6 8" id="KW-0413">Isomerase</keyword>
<proteinExistence type="inferred from homology"/>
<evidence type="ECO:0000256" key="1">
    <source>
        <dbReference type="ARBA" id="ARBA00001614"/>
    </source>
</evidence>
<dbReference type="Pfam" id="PF01263">
    <property type="entry name" value="Aldose_epim"/>
    <property type="match status" value="1"/>
</dbReference>
<evidence type="ECO:0000256" key="5">
    <source>
        <dbReference type="ARBA" id="ARBA00014165"/>
    </source>
</evidence>
<dbReference type="EMBL" id="SAXT01000007">
    <property type="protein sequence ID" value="TXJ10952.1"/>
    <property type="molecule type" value="Genomic_DNA"/>
</dbReference>
<feature type="active site" description="Proton donor" evidence="9">
    <location>
        <position position="171"/>
    </location>
</feature>
<evidence type="ECO:0000256" key="6">
    <source>
        <dbReference type="ARBA" id="ARBA00023235"/>
    </source>
</evidence>
<accession>A0A5C8CH04</accession>
<dbReference type="CDD" id="cd09019">
    <property type="entry name" value="galactose_mutarotase_like"/>
    <property type="match status" value="1"/>
</dbReference>
<dbReference type="GO" id="GO:0006006">
    <property type="term" value="P:glucose metabolic process"/>
    <property type="evidence" value="ECO:0007669"/>
    <property type="project" value="TreeGrafter"/>
</dbReference>
<dbReference type="UniPathway" id="UPA00242"/>
<comment type="caution">
    <text evidence="12">The sequence shown here is derived from an EMBL/GenBank/DDBJ whole genome shotgun (WGS) entry which is preliminary data.</text>
</comment>
<name>A0A5C8CH04_9SPIR</name>
<dbReference type="AlphaFoldDB" id="A0A5C8CH04"/>
<dbReference type="PANTHER" id="PTHR10091:SF0">
    <property type="entry name" value="GALACTOSE MUTAROTASE"/>
    <property type="match status" value="1"/>
</dbReference>
<dbReference type="NCBIfam" id="NF008277">
    <property type="entry name" value="PRK11055.1"/>
    <property type="match status" value="1"/>
</dbReference>
<dbReference type="InterPro" id="IPR011013">
    <property type="entry name" value="Gal_mutarotase_sf_dom"/>
</dbReference>
<evidence type="ECO:0000256" key="7">
    <source>
        <dbReference type="ARBA" id="ARBA00023277"/>
    </source>
</evidence>
<dbReference type="PIRSF" id="PIRSF005096">
    <property type="entry name" value="GALM"/>
    <property type="match status" value="1"/>
</dbReference>
<protein>
    <recommendedName>
        <fullName evidence="5 8">Aldose 1-epimerase</fullName>
        <ecNumber evidence="4 8">5.1.3.3</ecNumber>
    </recommendedName>
</protein>
<dbReference type="EC" id="5.1.3.3" evidence="4 8"/>
<evidence type="ECO:0000256" key="10">
    <source>
        <dbReference type="PIRSR" id="PIRSR005096-2"/>
    </source>
</evidence>
<gene>
    <name evidence="12" type="ORF">EPJ80_11500</name>
</gene>
<evidence type="ECO:0000256" key="4">
    <source>
        <dbReference type="ARBA" id="ARBA00013185"/>
    </source>
</evidence>
<evidence type="ECO:0000256" key="2">
    <source>
        <dbReference type="ARBA" id="ARBA00005028"/>
    </source>
</evidence>
<dbReference type="InterPro" id="IPR018052">
    <property type="entry name" value="Ald1_epimerase_CS"/>
</dbReference>
<dbReference type="PANTHER" id="PTHR10091">
    <property type="entry name" value="ALDOSE-1-EPIMERASE"/>
    <property type="match status" value="1"/>
</dbReference>
<dbReference type="GO" id="GO:0030246">
    <property type="term" value="F:carbohydrate binding"/>
    <property type="evidence" value="ECO:0007669"/>
    <property type="project" value="InterPro"/>
</dbReference>
<evidence type="ECO:0000256" key="9">
    <source>
        <dbReference type="PIRSR" id="PIRSR005096-1"/>
    </source>
</evidence>
<dbReference type="GO" id="GO:0004034">
    <property type="term" value="F:aldose 1-epimerase activity"/>
    <property type="evidence" value="ECO:0007669"/>
    <property type="project" value="UniProtKB-EC"/>
</dbReference>
<evidence type="ECO:0000256" key="11">
    <source>
        <dbReference type="PIRSR" id="PIRSR005096-3"/>
    </source>
</evidence>
<feature type="binding site" evidence="11">
    <location>
        <begin position="171"/>
        <end position="173"/>
    </location>
    <ligand>
        <name>beta-D-galactose</name>
        <dbReference type="ChEBI" id="CHEBI:27667"/>
    </ligand>
</feature>
<reference evidence="12 13" key="1">
    <citation type="journal article" date="1992" name="Lakartidningen">
        <title>[Penicillin V and not amoxicillin is the first choice preparation in acute otitis].</title>
        <authorList>
            <person name="Kamme C."/>
            <person name="Lundgren K."/>
            <person name="Prellner K."/>
        </authorList>
    </citation>
    <scope>NUCLEOTIDE SEQUENCE [LARGE SCALE GENOMIC DNA]</scope>
    <source>
        <strain evidence="12 13">W1</strain>
    </source>
</reference>
<dbReference type="RefSeq" id="WP_147759091.1">
    <property type="nucleotide sequence ID" value="NZ_SAXT01000007.1"/>
</dbReference>
<evidence type="ECO:0000256" key="3">
    <source>
        <dbReference type="ARBA" id="ARBA00006206"/>
    </source>
</evidence>
<evidence type="ECO:0000313" key="12">
    <source>
        <dbReference type="EMBL" id="TXJ10952.1"/>
    </source>
</evidence>
<feature type="binding site" evidence="11">
    <location>
        <begin position="73"/>
        <end position="74"/>
    </location>
    <ligand>
        <name>beta-D-galactose</name>
        <dbReference type="ChEBI" id="CHEBI:27667"/>
    </ligand>
</feature>
<dbReference type="PROSITE" id="PS00545">
    <property type="entry name" value="ALDOSE_1_EPIMERASE"/>
    <property type="match status" value="1"/>
</dbReference>
<feature type="binding site" evidence="10">
    <location>
        <position position="234"/>
    </location>
    <ligand>
        <name>beta-D-galactose</name>
        <dbReference type="ChEBI" id="CHEBI:27667"/>
    </ligand>
</feature>
<evidence type="ECO:0000313" key="13">
    <source>
        <dbReference type="Proteomes" id="UP000325116"/>
    </source>
</evidence>
<comment type="pathway">
    <text evidence="2 8">Carbohydrate metabolism; hexose metabolism.</text>
</comment>
<comment type="similarity">
    <text evidence="3 8">Belongs to the aldose epimerase family.</text>
</comment>
<dbReference type="InterPro" id="IPR008183">
    <property type="entry name" value="Aldose_1/G6P_1-epimerase"/>
</dbReference>
<dbReference type="InterPro" id="IPR014718">
    <property type="entry name" value="GH-type_carb-bd"/>
</dbReference>
<organism evidence="12 13">
    <name type="scientific">Brachyspira aalborgi</name>
    <dbReference type="NCBI Taxonomy" id="29522"/>
    <lineage>
        <taxon>Bacteria</taxon>
        <taxon>Pseudomonadati</taxon>
        <taxon>Spirochaetota</taxon>
        <taxon>Spirochaetia</taxon>
        <taxon>Brachyspirales</taxon>
        <taxon>Brachyspiraceae</taxon>
        <taxon>Brachyspira</taxon>
    </lineage>
</organism>
<dbReference type="InterPro" id="IPR015443">
    <property type="entry name" value="Aldose_1-epimerase"/>
</dbReference>
<dbReference type="SUPFAM" id="SSF74650">
    <property type="entry name" value="Galactose mutarotase-like"/>
    <property type="match status" value="1"/>
</dbReference>
<dbReference type="GO" id="GO:0033499">
    <property type="term" value="P:galactose catabolic process via UDP-galactose, Leloir pathway"/>
    <property type="evidence" value="ECO:0007669"/>
    <property type="project" value="TreeGrafter"/>
</dbReference>
<comment type="catalytic activity">
    <reaction evidence="1 8">
        <text>alpha-D-glucose = beta-D-glucose</text>
        <dbReference type="Rhea" id="RHEA:10264"/>
        <dbReference type="ChEBI" id="CHEBI:15903"/>
        <dbReference type="ChEBI" id="CHEBI:17925"/>
        <dbReference type="EC" id="5.1.3.3"/>
    </reaction>
</comment>
<dbReference type="Gene3D" id="2.70.98.10">
    <property type="match status" value="1"/>
</dbReference>
<keyword evidence="7 8" id="KW-0119">Carbohydrate metabolism</keyword>
<dbReference type="InterPro" id="IPR047215">
    <property type="entry name" value="Galactose_mutarotase-like"/>
</dbReference>
<evidence type="ECO:0000256" key="8">
    <source>
        <dbReference type="PIRNR" id="PIRNR005096"/>
    </source>
</evidence>
<dbReference type="Proteomes" id="UP000325116">
    <property type="component" value="Unassembled WGS sequence"/>
</dbReference>
<sequence>MQIKNFGEKYLLYELKNKNGIILKLIDIGASISGVFMKDKNNNEIQISFGSDDYNFYLKAHDYIGSSVGRVANRIINGEFKLNNKIYKLAKNDNNKHHLHGGIEGISFKKFDSKKLDDKTVLFSYLSKDGEEGYPANLKIEITYSLTEDNEIIIKYFAKADSPTPINLTNHSYWNLNGEGLIYEHDLFIDSKFYLPVNEEYISTGEILKTKNTPFDFNKTKKIGADIEKVGGYDNCFIFDSEDINKLRAKAFSEKTGISLELYTTKPAMHFYSGNMLNGIKTRGAILNKHNAFCFETEFLPAALNFIHFPNIILKANEEYNQKTIYKLCLES</sequence>
<feature type="active site" description="Proton acceptor" evidence="9">
    <location>
        <position position="296"/>
    </location>
</feature>